<evidence type="ECO:0000313" key="1">
    <source>
        <dbReference type="EMBL" id="VAV86101.1"/>
    </source>
</evidence>
<reference evidence="1" key="1">
    <citation type="submission" date="2018-06" db="EMBL/GenBank/DDBJ databases">
        <authorList>
            <person name="Zhirakovskaya E."/>
        </authorList>
    </citation>
    <scope>NUCLEOTIDE SEQUENCE</scope>
</reference>
<protein>
    <submittedName>
        <fullName evidence="1">Uncharacterized protein</fullName>
    </submittedName>
</protein>
<dbReference type="AlphaFoldDB" id="A0A3B0R1I4"/>
<proteinExistence type="predicted"/>
<name>A0A3B0R1I4_9ZZZZ</name>
<gene>
    <name evidence="1" type="ORF">MNBD_BACTEROID02-1101</name>
</gene>
<dbReference type="EMBL" id="UOEB01000292">
    <property type="protein sequence ID" value="VAV86101.1"/>
    <property type="molecule type" value="Genomic_DNA"/>
</dbReference>
<accession>A0A3B0R1I4</accession>
<sequence length="170" mass="18964">MKTVKQILGVLIMLVFMMSFSQCSSTKKLQEKAPIAIGKVYVQKWVAGIEGGGSGLYIFIPVNNASITLDSVYFRGKATKLSVKYQNKNMYVGNFINPSKQKHDIIMSGDSKAEYGNKLPSSSKEQKPIPFELKDDECVISYIDGKKTKYFKVGNIVEKQLIPYPSAPHN</sequence>
<organism evidence="1">
    <name type="scientific">hydrothermal vent metagenome</name>
    <dbReference type="NCBI Taxonomy" id="652676"/>
    <lineage>
        <taxon>unclassified sequences</taxon>
        <taxon>metagenomes</taxon>
        <taxon>ecological metagenomes</taxon>
    </lineage>
</organism>